<evidence type="ECO:0000313" key="3">
    <source>
        <dbReference type="Proteomes" id="UP000003805"/>
    </source>
</evidence>
<dbReference type="AlphaFoldDB" id="D7N9N7"/>
<dbReference type="eggNOG" id="COG1216">
    <property type="taxonomic scope" value="Bacteria"/>
</dbReference>
<organism evidence="2 3">
    <name type="scientific">Segatella oris C735</name>
    <dbReference type="NCBI Taxonomy" id="563008"/>
    <lineage>
        <taxon>Bacteria</taxon>
        <taxon>Pseudomonadati</taxon>
        <taxon>Bacteroidota</taxon>
        <taxon>Bacteroidia</taxon>
        <taxon>Bacteroidales</taxon>
        <taxon>Prevotellaceae</taxon>
        <taxon>Segatella</taxon>
    </lineage>
</organism>
<evidence type="ECO:0000259" key="1">
    <source>
        <dbReference type="Pfam" id="PF00535"/>
    </source>
</evidence>
<reference evidence="2" key="1">
    <citation type="submission" date="2010-02" db="EMBL/GenBank/DDBJ databases">
        <title>The Genome Sequence of Prevotella oris strain C735.</title>
        <authorList>
            <consortium name="The Broad Institute Genome Sequencing Platform"/>
            <person name="Ward D."/>
            <person name="Feldgarden M."/>
            <person name="Earl A."/>
            <person name="Young S.K."/>
            <person name="Zeng Q."/>
            <person name="Koehrsen M."/>
            <person name="Alvarado L."/>
            <person name="Berlin A."/>
            <person name="Bochicchio J."/>
            <person name="Borenstein D."/>
            <person name="Chapman S.B."/>
            <person name="Chen Z."/>
            <person name="Engels R."/>
            <person name="Freedman E."/>
            <person name="Gellesch M."/>
            <person name="Goldberg J."/>
            <person name="Griggs A."/>
            <person name="Gujja S."/>
            <person name="Heilman E."/>
            <person name="Heiman D."/>
            <person name="Hepburn T."/>
            <person name="Howarth C."/>
            <person name="Jen D."/>
            <person name="Larson L."/>
            <person name="Mehta T."/>
            <person name="Park D."/>
            <person name="Pearson M."/>
            <person name="Roberts A."/>
            <person name="Saif S."/>
            <person name="Shea T."/>
            <person name="Shenoy N."/>
            <person name="Sisk P."/>
            <person name="Stolte C."/>
            <person name="Sykes S."/>
            <person name="Thomson T."/>
            <person name="Walk T."/>
            <person name="White J."/>
            <person name="Yandava C."/>
            <person name="Sibley C.D."/>
            <person name="Field T.R."/>
            <person name="Grinwis M."/>
            <person name="Eshaghurshan C.S."/>
            <person name="Surette M.G."/>
            <person name="Haas B."/>
            <person name="Nusbaum C."/>
            <person name="Birren B."/>
        </authorList>
    </citation>
    <scope>NUCLEOTIDE SEQUENCE [LARGE SCALE GENOMIC DNA]</scope>
    <source>
        <strain evidence="2">C735</strain>
    </source>
</reference>
<proteinExistence type="predicted"/>
<sequence length="238" mass="27625">MQSKITIITVCYNAQTYIERTILSVINQSYSNIEYLVIDGNSIDCTLQIVRKYEDKITKIISEPDKGIYDAMNKGLQMATGDWVNFMNAGDSFYSKDILAKVFCQDYPDKSVIWGDTMLIRNGIKQGIFKTTPFYNYKLPFRTGKGICHQSMFFRINKEKPLQYDLSFPISADFKLCYDIYKQGGSFLYIPFVISVFDTTGYSSSNRYKSLVETGRILQCENNILFKLYMFIQKQRLQ</sequence>
<dbReference type="PANTHER" id="PTHR22916:SF3">
    <property type="entry name" value="UDP-GLCNAC:BETAGAL BETA-1,3-N-ACETYLGLUCOSAMINYLTRANSFERASE-LIKE PROTEIN 1"/>
    <property type="match status" value="1"/>
</dbReference>
<accession>D7N9N7</accession>
<dbReference type="Gene3D" id="3.90.550.10">
    <property type="entry name" value="Spore Coat Polysaccharide Biosynthesis Protein SpsA, Chain A"/>
    <property type="match status" value="1"/>
</dbReference>
<dbReference type="Pfam" id="PF00535">
    <property type="entry name" value="Glycos_transf_2"/>
    <property type="match status" value="1"/>
</dbReference>
<dbReference type="CDD" id="cd06433">
    <property type="entry name" value="GT_2_WfgS_like"/>
    <property type="match status" value="1"/>
</dbReference>
<dbReference type="PANTHER" id="PTHR22916">
    <property type="entry name" value="GLYCOSYLTRANSFERASE"/>
    <property type="match status" value="1"/>
</dbReference>
<dbReference type="HOGENOM" id="CLU_025996_21_1_10"/>
<dbReference type="InterPro" id="IPR001173">
    <property type="entry name" value="Glyco_trans_2-like"/>
</dbReference>
<dbReference type="InterPro" id="IPR029044">
    <property type="entry name" value="Nucleotide-diphossugar_trans"/>
</dbReference>
<feature type="domain" description="Glycosyltransferase 2-like" evidence="1">
    <location>
        <begin position="6"/>
        <end position="159"/>
    </location>
</feature>
<evidence type="ECO:0000313" key="2">
    <source>
        <dbReference type="EMBL" id="EFI49644.1"/>
    </source>
</evidence>
<dbReference type="Proteomes" id="UP000003805">
    <property type="component" value="Miscellaneous, Scaffold supercont1.1"/>
</dbReference>
<keyword evidence="2" id="KW-0808">Transferase</keyword>
<keyword evidence="3" id="KW-1185">Reference proteome</keyword>
<name>D7N9N7_9BACT</name>
<dbReference type="GO" id="GO:0016758">
    <property type="term" value="F:hexosyltransferase activity"/>
    <property type="evidence" value="ECO:0007669"/>
    <property type="project" value="UniProtKB-ARBA"/>
</dbReference>
<gene>
    <name evidence="2" type="ORF">HMPREF0665_00368</name>
</gene>
<protein>
    <submittedName>
        <fullName evidence="2">Glycosyl transferase, group 2 family</fullName>
    </submittedName>
</protein>
<dbReference type="RefSeq" id="WP_004376462.1">
    <property type="nucleotide sequence ID" value="NZ_GL349564.1"/>
</dbReference>
<dbReference type="EMBL" id="GL349564">
    <property type="protein sequence ID" value="EFI49644.1"/>
    <property type="molecule type" value="Genomic_DNA"/>
</dbReference>
<dbReference type="SUPFAM" id="SSF53448">
    <property type="entry name" value="Nucleotide-diphospho-sugar transferases"/>
    <property type="match status" value="1"/>
</dbReference>